<feature type="compositionally biased region" description="Basic residues" evidence="2">
    <location>
        <begin position="774"/>
        <end position="787"/>
    </location>
</feature>
<sequence length="797" mass="90098">MLQRKLFVFNTVKNALPTRCIKSFNSGFKTSIKYRETGLKTDVVDNVGNIGKCHSSIHNGAIRLFLDVSESLMGSLKDHDFRQTIADCRQRISRSGIRLDGHVLESVINMAATGKQDALIPHILQSGWWLNLNVPPTTYENICSSLVESRKWYALDVVLRFCARHDVAPTTKILNMRLRAYLHSENYTMLQVPLVKQMFSKKRCLFDRETYNILIEASVANRDMGSCQKIIMEMEKDGFSIDEATHRAILARMIAIGPRHALESTIFASVQGANPALDTAILNSLIRLRSIARDDATIKQYLSHIRSNHPQDVTFTKDPPHPYWNVPPDISTISVLIEHFARRKARLGAQKAFDLIAHLGLKPSTEVVAQMILMYAKCGKMQKALSLTASLSKRLPAERCERSSELLQKLGWNGSETVHDISEVAANTYIFNALLKGIISQHGLNGVITILDLMDVHYVAPDDDTAALCLSFLNTHKKANSDDIISILYRFAQYPVIWRQRHINVILHSILREHKHLIFREGGWKGASTFSGPNRERKQSSDHSPCTYERANNVFSIVEGTKRPEEAFNRPLQNIFSAVQSSGARHDHATYSIRMLYHARITQDVEAVESLYHSMLDNDLIPNAYHVAALMEVYCVTGKVERAEEILKKAVSDGVGFNRVLYTLLIRAFGNQHDPESAHRVYQDMIRKVIQPDIAALEAVVRSYFLVQDYDAARTVLFQLWGTVLPLDTLPPPTTSLGSAMSHLRSLEMTQKIKHSKYSQTDAAKMKEILTKWRRSSKTKRTTKPALRRLSALTSEN</sequence>
<dbReference type="PROSITE" id="PS51375">
    <property type="entry name" value="PPR"/>
    <property type="match status" value="2"/>
</dbReference>
<dbReference type="Gene3D" id="1.25.40.10">
    <property type="entry name" value="Tetratricopeptide repeat domain"/>
    <property type="match status" value="3"/>
</dbReference>
<proteinExistence type="predicted"/>
<feature type="repeat" description="PPR" evidence="1">
    <location>
        <begin position="658"/>
        <end position="692"/>
    </location>
</feature>
<feature type="region of interest" description="Disordered" evidence="2">
    <location>
        <begin position="774"/>
        <end position="797"/>
    </location>
</feature>
<dbReference type="PANTHER" id="PTHR47939">
    <property type="entry name" value="MEMBRANE-ASSOCIATED SALT-INDUCIBLE PROTEIN-LIKE"/>
    <property type="match status" value="1"/>
</dbReference>
<protein>
    <recommendedName>
        <fullName evidence="5">Pentacotripeptide-repeat region of PRORP domain-containing protein</fullName>
    </recommendedName>
</protein>
<dbReference type="HOGENOM" id="CLU_353047_0_0_1"/>
<dbReference type="OrthoDB" id="185373at2759"/>
<dbReference type="InterPro" id="IPR002885">
    <property type="entry name" value="PPR_rpt"/>
</dbReference>
<dbReference type="Pfam" id="PF01535">
    <property type="entry name" value="PPR"/>
    <property type="match status" value="1"/>
</dbReference>
<reference evidence="3 4" key="1">
    <citation type="submission" date="2014-04" db="EMBL/GenBank/DDBJ databases">
        <authorList>
            <consortium name="DOE Joint Genome Institute"/>
            <person name="Kuo A."/>
            <person name="Zuccaro A."/>
            <person name="Kohler A."/>
            <person name="Nagy L.G."/>
            <person name="Floudas D."/>
            <person name="Copeland A."/>
            <person name="Barry K.W."/>
            <person name="Cichocki N."/>
            <person name="Veneault-Fourrey C."/>
            <person name="LaButti K."/>
            <person name="Lindquist E.A."/>
            <person name="Lipzen A."/>
            <person name="Lundell T."/>
            <person name="Morin E."/>
            <person name="Murat C."/>
            <person name="Sun H."/>
            <person name="Tunlid A."/>
            <person name="Henrissat B."/>
            <person name="Grigoriev I.V."/>
            <person name="Hibbett D.S."/>
            <person name="Martin F."/>
            <person name="Nordberg H.P."/>
            <person name="Cantor M.N."/>
            <person name="Hua S.X."/>
        </authorList>
    </citation>
    <scope>NUCLEOTIDE SEQUENCE [LARGE SCALE GENOMIC DNA]</scope>
    <source>
        <strain evidence="3 4">MAFF 305830</strain>
    </source>
</reference>
<name>A0A0C3BC42_SERVB</name>
<dbReference type="PANTHER" id="PTHR47939:SF1">
    <property type="entry name" value="OS04G0684500 PROTEIN"/>
    <property type="match status" value="1"/>
</dbReference>
<reference evidence="4" key="2">
    <citation type="submission" date="2015-01" db="EMBL/GenBank/DDBJ databases">
        <title>Evolutionary Origins and Diversification of the Mycorrhizal Mutualists.</title>
        <authorList>
            <consortium name="DOE Joint Genome Institute"/>
            <consortium name="Mycorrhizal Genomics Consortium"/>
            <person name="Kohler A."/>
            <person name="Kuo A."/>
            <person name="Nagy L.G."/>
            <person name="Floudas D."/>
            <person name="Copeland A."/>
            <person name="Barry K.W."/>
            <person name="Cichocki N."/>
            <person name="Veneault-Fourrey C."/>
            <person name="LaButti K."/>
            <person name="Lindquist E.A."/>
            <person name="Lipzen A."/>
            <person name="Lundell T."/>
            <person name="Morin E."/>
            <person name="Murat C."/>
            <person name="Riley R."/>
            <person name="Ohm R."/>
            <person name="Sun H."/>
            <person name="Tunlid A."/>
            <person name="Henrissat B."/>
            <person name="Grigoriev I.V."/>
            <person name="Hibbett D.S."/>
            <person name="Martin F."/>
        </authorList>
    </citation>
    <scope>NUCLEOTIDE SEQUENCE [LARGE SCALE GENOMIC DNA]</scope>
    <source>
        <strain evidence="4">MAFF 305830</strain>
    </source>
</reference>
<evidence type="ECO:0000256" key="2">
    <source>
        <dbReference type="SAM" id="MobiDB-lite"/>
    </source>
</evidence>
<dbReference type="EMBL" id="KN824277">
    <property type="protein sequence ID" value="KIM34400.1"/>
    <property type="molecule type" value="Genomic_DNA"/>
</dbReference>
<evidence type="ECO:0000313" key="3">
    <source>
        <dbReference type="EMBL" id="KIM34400.1"/>
    </source>
</evidence>
<dbReference type="InterPro" id="IPR050667">
    <property type="entry name" value="PPR-containing_protein"/>
</dbReference>
<dbReference type="Proteomes" id="UP000054097">
    <property type="component" value="Unassembled WGS sequence"/>
</dbReference>
<evidence type="ECO:0000313" key="4">
    <source>
        <dbReference type="Proteomes" id="UP000054097"/>
    </source>
</evidence>
<dbReference type="NCBIfam" id="TIGR00756">
    <property type="entry name" value="PPR"/>
    <property type="match status" value="1"/>
</dbReference>
<evidence type="ECO:0000256" key="1">
    <source>
        <dbReference type="PROSITE-ProRule" id="PRU00708"/>
    </source>
</evidence>
<gene>
    <name evidence="3" type="ORF">M408DRAFT_95086</name>
</gene>
<dbReference type="Pfam" id="PF13812">
    <property type="entry name" value="PPR_3"/>
    <property type="match status" value="1"/>
</dbReference>
<organism evidence="3 4">
    <name type="scientific">Serendipita vermifera MAFF 305830</name>
    <dbReference type="NCBI Taxonomy" id="933852"/>
    <lineage>
        <taxon>Eukaryota</taxon>
        <taxon>Fungi</taxon>
        <taxon>Dikarya</taxon>
        <taxon>Basidiomycota</taxon>
        <taxon>Agaricomycotina</taxon>
        <taxon>Agaricomycetes</taxon>
        <taxon>Sebacinales</taxon>
        <taxon>Serendipitaceae</taxon>
        <taxon>Serendipita</taxon>
    </lineage>
</organism>
<keyword evidence="4" id="KW-1185">Reference proteome</keyword>
<feature type="repeat" description="PPR" evidence="1">
    <location>
        <begin position="207"/>
        <end position="241"/>
    </location>
</feature>
<dbReference type="AlphaFoldDB" id="A0A0C3BC42"/>
<dbReference type="InterPro" id="IPR011990">
    <property type="entry name" value="TPR-like_helical_dom_sf"/>
</dbReference>
<accession>A0A0C3BC42</accession>
<dbReference type="STRING" id="933852.A0A0C3BC42"/>
<evidence type="ECO:0008006" key="5">
    <source>
        <dbReference type="Google" id="ProtNLM"/>
    </source>
</evidence>